<dbReference type="GO" id="GO:0005840">
    <property type="term" value="C:ribosome"/>
    <property type="evidence" value="ECO:0007669"/>
    <property type="project" value="UniProtKB-KW"/>
</dbReference>
<dbReference type="InterPro" id="IPR001705">
    <property type="entry name" value="Ribosomal_bL33"/>
</dbReference>
<dbReference type="SUPFAM" id="SSF57829">
    <property type="entry name" value="Zn-binding ribosomal proteins"/>
    <property type="match status" value="1"/>
</dbReference>
<dbReference type="GO" id="GO:0003735">
    <property type="term" value="F:structural constituent of ribosome"/>
    <property type="evidence" value="ECO:0007669"/>
    <property type="project" value="InterPro"/>
</dbReference>
<evidence type="ECO:0000256" key="3">
    <source>
        <dbReference type="ARBA" id="ARBA00023274"/>
    </source>
</evidence>
<keyword evidence="3 5" id="KW-0687">Ribonucleoprotein</keyword>
<dbReference type="GO" id="GO:0005737">
    <property type="term" value="C:cytoplasm"/>
    <property type="evidence" value="ECO:0007669"/>
    <property type="project" value="UniProtKB-ARBA"/>
</dbReference>
<comment type="similarity">
    <text evidence="1 5">Belongs to the bacterial ribosomal protein bL33 family.</text>
</comment>
<sequence length="57" mass="6843">MAKKKWWRIIVAMQCKDCGKTNYHTTINKTNTQKLELTKYCKQDKKKTSHVSREKLK</sequence>
<accession>K1XZ69</accession>
<dbReference type="EMBL" id="AMFJ01036019">
    <property type="protein sequence ID" value="EKD25608.1"/>
    <property type="molecule type" value="Genomic_DNA"/>
</dbReference>
<gene>
    <name evidence="5" type="primary">rpmG</name>
    <name evidence="6" type="ORF">ACD_80C00012G0024</name>
</gene>
<organism evidence="6">
    <name type="scientific">uncultured bacterium</name>
    <name type="common">gcode 4</name>
    <dbReference type="NCBI Taxonomy" id="1234023"/>
    <lineage>
        <taxon>Bacteria</taxon>
        <taxon>environmental samples</taxon>
    </lineage>
</organism>
<dbReference type="HAMAP" id="MF_00294">
    <property type="entry name" value="Ribosomal_bL33"/>
    <property type="match status" value="1"/>
</dbReference>
<dbReference type="GO" id="GO:0006412">
    <property type="term" value="P:translation"/>
    <property type="evidence" value="ECO:0007669"/>
    <property type="project" value="UniProtKB-UniRule"/>
</dbReference>
<evidence type="ECO:0000256" key="4">
    <source>
        <dbReference type="ARBA" id="ARBA00035176"/>
    </source>
</evidence>
<dbReference type="GO" id="GO:1990904">
    <property type="term" value="C:ribonucleoprotein complex"/>
    <property type="evidence" value="ECO:0007669"/>
    <property type="project" value="UniProtKB-KW"/>
</dbReference>
<keyword evidence="2 5" id="KW-0689">Ribosomal protein</keyword>
<reference evidence="6" key="1">
    <citation type="journal article" date="2012" name="Science">
        <title>Fermentation, hydrogen, and sulfur metabolism in multiple uncultivated bacterial phyla.</title>
        <authorList>
            <person name="Wrighton K.C."/>
            <person name="Thomas B.C."/>
            <person name="Sharon I."/>
            <person name="Miller C.S."/>
            <person name="Castelle C.J."/>
            <person name="VerBerkmoes N.C."/>
            <person name="Wilkins M.J."/>
            <person name="Hettich R.L."/>
            <person name="Lipton M.S."/>
            <person name="Williams K.H."/>
            <person name="Long P.E."/>
            <person name="Banfield J.F."/>
        </authorList>
    </citation>
    <scope>NUCLEOTIDE SEQUENCE [LARGE SCALE GENOMIC DNA]</scope>
</reference>
<dbReference type="Gene3D" id="2.20.28.120">
    <property type="entry name" value="Ribosomal protein L33"/>
    <property type="match status" value="1"/>
</dbReference>
<name>K1XZ69_9BACT</name>
<evidence type="ECO:0000256" key="5">
    <source>
        <dbReference type="HAMAP-Rule" id="MF_00294"/>
    </source>
</evidence>
<dbReference type="NCBIfam" id="TIGR01023">
    <property type="entry name" value="rpmG_bact"/>
    <property type="match status" value="1"/>
</dbReference>
<dbReference type="InterPro" id="IPR038584">
    <property type="entry name" value="Ribosomal_bL33_sf"/>
</dbReference>
<protein>
    <recommendedName>
        <fullName evidence="4 5">Large ribosomal subunit protein bL33</fullName>
    </recommendedName>
</protein>
<dbReference type="Pfam" id="PF00471">
    <property type="entry name" value="Ribosomal_L33"/>
    <property type="match status" value="1"/>
</dbReference>
<evidence type="ECO:0000256" key="2">
    <source>
        <dbReference type="ARBA" id="ARBA00022980"/>
    </source>
</evidence>
<dbReference type="AlphaFoldDB" id="K1XZ69"/>
<dbReference type="InterPro" id="IPR011332">
    <property type="entry name" value="Ribosomal_zn-bd"/>
</dbReference>
<evidence type="ECO:0000256" key="1">
    <source>
        <dbReference type="ARBA" id="ARBA00007596"/>
    </source>
</evidence>
<proteinExistence type="inferred from homology"/>
<comment type="caution">
    <text evidence="6">The sequence shown here is derived from an EMBL/GenBank/DDBJ whole genome shotgun (WGS) entry which is preliminary data.</text>
</comment>
<evidence type="ECO:0000313" key="6">
    <source>
        <dbReference type="EMBL" id="EKD25608.1"/>
    </source>
</evidence>
<dbReference type="NCBIfam" id="NF001764">
    <property type="entry name" value="PRK00504.1"/>
    <property type="match status" value="1"/>
</dbReference>